<comment type="caution">
    <text evidence="3">The sequence shown here is derived from an EMBL/GenBank/DDBJ whole genome shotgun (WGS) entry which is preliminary data.</text>
</comment>
<sequence>MRRLRGVAAAATIALATVMAATSASAGPAGGHWVASWAASPVAGSEIPWMPTCPAGQGLADQTVRNVVFLSAGGSGVRVRVTNTFGTRAVRIGGASVAVQGADAAAVPGTVRRLTFGGRPDVTLVAGGRALSDPVNLTVAALSTLLVSVYVPEATGPLTNHPFTAQGNFLATGDKSLSATGDGYGSNPCWMLIDGVDVRAQARVEGSVVALGDSITDTSATTGNANRRWPDFLARRLNAKPGVTRSVVNAGLGGNRVLAPRDGEPYWGVPALARLERDVFTQTGVRAVILMEGVNDIGYSAGADEIIAGFQQIIAQAHAQGLPIFGGTITPFGGSFIETPERLATWRAVNAWVRTSGEFDGVVDFARAVAAPDNPEALAPAYDSGDHLHPNDAGCEAMANAVNLPALLRR</sequence>
<dbReference type="PANTHER" id="PTHR43784:SF2">
    <property type="entry name" value="GDSL-LIKE LIPASE_ACYLHYDROLASE, PUTATIVE (AFU_ORTHOLOGUE AFUA_2G00820)-RELATED"/>
    <property type="match status" value="1"/>
</dbReference>
<proteinExistence type="predicted"/>
<dbReference type="InterPro" id="IPR036514">
    <property type="entry name" value="SGNH_hydro_sf"/>
</dbReference>
<accession>A0A6V8KYI0</accession>
<evidence type="ECO:0000313" key="4">
    <source>
        <dbReference type="Proteomes" id="UP000482960"/>
    </source>
</evidence>
<dbReference type="AlphaFoldDB" id="A0A6V8KYI0"/>
<protein>
    <submittedName>
        <fullName evidence="3">SGNH hydrolase</fullName>
    </submittedName>
</protein>
<feature type="domain" description="SGNH hydrolase-type esterase" evidence="2">
    <location>
        <begin position="210"/>
        <end position="396"/>
    </location>
</feature>
<dbReference type="Proteomes" id="UP000482960">
    <property type="component" value="Unassembled WGS sequence"/>
</dbReference>
<feature type="signal peptide" evidence="1">
    <location>
        <begin position="1"/>
        <end position="26"/>
    </location>
</feature>
<dbReference type="SUPFAM" id="SSF52266">
    <property type="entry name" value="SGNH hydrolase"/>
    <property type="match status" value="1"/>
</dbReference>
<gene>
    <name evidence="3" type="ORF">Prum_020820</name>
</gene>
<evidence type="ECO:0000259" key="2">
    <source>
        <dbReference type="Pfam" id="PF13472"/>
    </source>
</evidence>
<evidence type="ECO:0000256" key="1">
    <source>
        <dbReference type="SAM" id="SignalP"/>
    </source>
</evidence>
<reference evidence="3 4" key="1">
    <citation type="submission" date="2020-03" db="EMBL/GenBank/DDBJ databases">
        <title>Whole genome shotgun sequence of Phytohabitans rumicis NBRC 108638.</title>
        <authorList>
            <person name="Komaki H."/>
            <person name="Tamura T."/>
        </authorList>
    </citation>
    <scope>NUCLEOTIDE SEQUENCE [LARGE SCALE GENOMIC DNA]</scope>
    <source>
        <strain evidence="3 4">NBRC 108638</strain>
    </source>
</reference>
<dbReference type="InterPro" id="IPR013830">
    <property type="entry name" value="SGNH_hydro"/>
</dbReference>
<dbReference type="GO" id="GO:0016787">
    <property type="term" value="F:hydrolase activity"/>
    <property type="evidence" value="ECO:0007669"/>
    <property type="project" value="UniProtKB-KW"/>
</dbReference>
<reference evidence="3 4" key="2">
    <citation type="submission" date="2020-03" db="EMBL/GenBank/DDBJ databases">
        <authorList>
            <person name="Ichikawa N."/>
            <person name="Kimura A."/>
            <person name="Kitahashi Y."/>
            <person name="Uohara A."/>
        </authorList>
    </citation>
    <scope>NUCLEOTIDE SEQUENCE [LARGE SCALE GENOMIC DNA]</scope>
    <source>
        <strain evidence="3 4">NBRC 108638</strain>
    </source>
</reference>
<dbReference type="Gene3D" id="3.40.50.1110">
    <property type="entry name" value="SGNH hydrolase"/>
    <property type="match status" value="1"/>
</dbReference>
<dbReference type="InterPro" id="IPR053140">
    <property type="entry name" value="GDSL_Rv0518-like"/>
</dbReference>
<keyword evidence="1" id="KW-0732">Signal</keyword>
<feature type="chain" id="PRO_5028980169" evidence="1">
    <location>
        <begin position="27"/>
        <end position="410"/>
    </location>
</feature>
<dbReference type="CDD" id="cd01830">
    <property type="entry name" value="XynE_like"/>
    <property type="match status" value="1"/>
</dbReference>
<dbReference type="RefSeq" id="WP_173075770.1">
    <property type="nucleotide sequence ID" value="NZ_BAABJB010000077.1"/>
</dbReference>
<name>A0A6V8KYI0_9ACTN</name>
<dbReference type="PANTHER" id="PTHR43784">
    <property type="entry name" value="GDSL-LIKE LIPASE/ACYLHYDROLASE, PUTATIVE (AFU_ORTHOLOGUE AFUA_2G00820)-RELATED"/>
    <property type="match status" value="1"/>
</dbReference>
<dbReference type="EMBL" id="BLPG01000001">
    <property type="protein sequence ID" value="GFJ88440.1"/>
    <property type="molecule type" value="Genomic_DNA"/>
</dbReference>
<organism evidence="3 4">
    <name type="scientific">Phytohabitans rumicis</name>
    <dbReference type="NCBI Taxonomy" id="1076125"/>
    <lineage>
        <taxon>Bacteria</taxon>
        <taxon>Bacillati</taxon>
        <taxon>Actinomycetota</taxon>
        <taxon>Actinomycetes</taxon>
        <taxon>Micromonosporales</taxon>
        <taxon>Micromonosporaceae</taxon>
    </lineage>
</organism>
<dbReference type="Pfam" id="PF13472">
    <property type="entry name" value="Lipase_GDSL_2"/>
    <property type="match status" value="1"/>
</dbReference>
<evidence type="ECO:0000313" key="3">
    <source>
        <dbReference type="EMBL" id="GFJ88440.1"/>
    </source>
</evidence>
<keyword evidence="3" id="KW-0378">Hydrolase</keyword>
<keyword evidence="4" id="KW-1185">Reference proteome</keyword>